<comment type="caution">
    <text evidence="1">The sequence shown here is derived from an EMBL/GenBank/DDBJ whole genome shotgun (WGS) entry which is preliminary data.</text>
</comment>
<evidence type="ECO:0008006" key="3">
    <source>
        <dbReference type="Google" id="ProtNLM"/>
    </source>
</evidence>
<keyword evidence="2" id="KW-1185">Reference proteome</keyword>
<dbReference type="EMBL" id="LWGR01000007">
    <property type="protein sequence ID" value="KZM73430.1"/>
    <property type="molecule type" value="Genomic_DNA"/>
</dbReference>
<dbReference type="RefSeq" id="WP_067590767.1">
    <property type="nucleotide sequence ID" value="NZ_JABMCZ010000001.1"/>
</dbReference>
<dbReference type="Gene3D" id="1.25.40.10">
    <property type="entry name" value="Tetratricopeptide repeat domain"/>
    <property type="match status" value="1"/>
</dbReference>
<sequence length="296" mass="33065">MTPNDLRDRLMTAHRDGDRQQFDKLCRRHADTIVRVFNDWAVAPAEIRQDRQAVAAYIEALAAIAQALQALGHPEPMARLSPDGPANPIRRWYYAYARAEQLLHAGEYDASSTELHALLADMQGTIGPGVDDIRTKVAGMLGTNALRLGRIDEAIVHTREALQRSHTAGDLEGVWIYTENLDTLLVAQEIAAGTPAGTELAHTRDRLAFAQDLSDARRYTASNEVLRELLDTLRDTAGMRYLGKIYGLLGLNYFRSNDPAMAEHCTRLALAQCRQRQDYAGERIYTANLAVIEQRR</sequence>
<organism evidence="1 2">
    <name type="scientific">Nocardia terpenica</name>
    <dbReference type="NCBI Taxonomy" id="455432"/>
    <lineage>
        <taxon>Bacteria</taxon>
        <taxon>Bacillati</taxon>
        <taxon>Actinomycetota</taxon>
        <taxon>Actinomycetes</taxon>
        <taxon>Mycobacteriales</taxon>
        <taxon>Nocardiaceae</taxon>
        <taxon>Nocardia</taxon>
    </lineage>
</organism>
<evidence type="ECO:0000313" key="1">
    <source>
        <dbReference type="EMBL" id="KZM73430.1"/>
    </source>
</evidence>
<dbReference type="OrthoDB" id="4578481at2"/>
<dbReference type="STRING" id="455432.AWN90_32865"/>
<gene>
    <name evidence="1" type="ORF">AWN90_32865</name>
</gene>
<dbReference type="AlphaFoldDB" id="A0A164MK58"/>
<dbReference type="InterPro" id="IPR011990">
    <property type="entry name" value="TPR-like_helical_dom_sf"/>
</dbReference>
<accession>A0A164MK58</accession>
<proteinExistence type="predicted"/>
<name>A0A164MK58_9NOCA</name>
<protein>
    <recommendedName>
        <fullName evidence="3">Tetratricopeptide repeat protein</fullName>
    </recommendedName>
</protein>
<reference evidence="1 2" key="1">
    <citation type="submission" date="2016-04" db="EMBL/GenBank/DDBJ databases">
        <authorList>
            <person name="Evans L.H."/>
            <person name="Alamgir A."/>
            <person name="Owens N."/>
            <person name="Weber N.D."/>
            <person name="Virtaneva K."/>
            <person name="Barbian K."/>
            <person name="Babar A."/>
            <person name="Rosenke K."/>
        </authorList>
    </citation>
    <scope>NUCLEOTIDE SEQUENCE [LARGE SCALE GENOMIC DNA]</scope>
    <source>
        <strain evidence="1 2">IFM 0406</strain>
    </source>
</reference>
<evidence type="ECO:0000313" key="2">
    <source>
        <dbReference type="Proteomes" id="UP000076512"/>
    </source>
</evidence>
<dbReference type="Proteomes" id="UP000076512">
    <property type="component" value="Unassembled WGS sequence"/>
</dbReference>